<evidence type="ECO:0000313" key="3">
    <source>
        <dbReference type="Proteomes" id="UP000001194"/>
    </source>
</evidence>
<accession>B0DRE7</accession>
<evidence type="ECO:0000256" key="1">
    <source>
        <dbReference type="SAM" id="MobiDB-lite"/>
    </source>
</evidence>
<dbReference type="Proteomes" id="UP000001194">
    <property type="component" value="Unassembled WGS sequence"/>
</dbReference>
<evidence type="ECO:0000313" key="2">
    <source>
        <dbReference type="EMBL" id="EDR02858.1"/>
    </source>
</evidence>
<dbReference type="HOGENOM" id="CLU_2050071_0_0_1"/>
<dbReference type="RefSeq" id="XP_001886568.1">
    <property type="nucleotide sequence ID" value="XM_001886533.1"/>
</dbReference>
<proteinExistence type="predicted"/>
<reference evidence="2 3" key="1">
    <citation type="journal article" date="2008" name="Nature">
        <title>The genome of Laccaria bicolor provides insights into mycorrhizal symbiosis.</title>
        <authorList>
            <person name="Martin F."/>
            <person name="Aerts A."/>
            <person name="Ahren D."/>
            <person name="Brun A."/>
            <person name="Danchin E.G.J."/>
            <person name="Duchaussoy F."/>
            <person name="Gibon J."/>
            <person name="Kohler A."/>
            <person name="Lindquist E."/>
            <person name="Pereda V."/>
            <person name="Salamov A."/>
            <person name="Shapiro H.J."/>
            <person name="Wuyts J."/>
            <person name="Blaudez D."/>
            <person name="Buee M."/>
            <person name="Brokstein P."/>
            <person name="Canbaeck B."/>
            <person name="Cohen D."/>
            <person name="Courty P.E."/>
            <person name="Coutinho P.M."/>
            <person name="Delaruelle C."/>
            <person name="Detter J.C."/>
            <person name="Deveau A."/>
            <person name="DiFazio S."/>
            <person name="Duplessis S."/>
            <person name="Fraissinet-Tachet L."/>
            <person name="Lucic E."/>
            <person name="Frey-Klett P."/>
            <person name="Fourrey C."/>
            <person name="Feussner I."/>
            <person name="Gay G."/>
            <person name="Grimwood J."/>
            <person name="Hoegger P.J."/>
            <person name="Jain P."/>
            <person name="Kilaru S."/>
            <person name="Labbe J."/>
            <person name="Lin Y.C."/>
            <person name="Legue V."/>
            <person name="Le Tacon F."/>
            <person name="Marmeisse R."/>
            <person name="Melayah D."/>
            <person name="Montanini B."/>
            <person name="Muratet M."/>
            <person name="Nehls U."/>
            <person name="Niculita-Hirzel H."/>
            <person name="Oudot-Le Secq M.P."/>
            <person name="Peter M."/>
            <person name="Quesneville H."/>
            <person name="Rajashekar B."/>
            <person name="Reich M."/>
            <person name="Rouhier N."/>
            <person name="Schmutz J."/>
            <person name="Yin T."/>
            <person name="Chalot M."/>
            <person name="Henrissat B."/>
            <person name="Kuees U."/>
            <person name="Lucas S."/>
            <person name="Van de Peer Y."/>
            <person name="Podila G.K."/>
            <person name="Polle A."/>
            <person name="Pukkila P.J."/>
            <person name="Richardson P.M."/>
            <person name="Rouze P."/>
            <person name="Sanders I.R."/>
            <person name="Stajich J.E."/>
            <person name="Tunlid A."/>
            <person name="Tuskan G."/>
            <person name="Grigoriev I.V."/>
        </authorList>
    </citation>
    <scope>NUCLEOTIDE SEQUENCE [LARGE SCALE GENOMIC DNA]</scope>
    <source>
        <strain evidence="3">S238N-H82 / ATCC MYA-4686</strain>
    </source>
</reference>
<dbReference type="AlphaFoldDB" id="B0DRE7"/>
<keyword evidence="3" id="KW-1185">Reference proteome</keyword>
<dbReference type="GeneID" id="6082180"/>
<dbReference type="EMBL" id="DS547128">
    <property type="protein sequence ID" value="EDR02858.1"/>
    <property type="molecule type" value="Genomic_DNA"/>
</dbReference>
<gene>
    <name evidence="2" type="ORF">LACBIDRAFT_332048</name>
</gene>
<sequence length="120" mass="13831">MHKPKKAQDNLASPTPLAENWVPDSSDEVEVMAAAKPRVSKVYTIMESFSSINIPKASHRDVDWVKNIQDLPWKVYTIMEFNSNYVRYLSFIEDYADKLRKVIYLQGSLPDDSITTQLHI</sequence>
<organism evidence="3">
    <name type="scientific">Laccaria bicolor (strain S238N-H82 / ATCC MYA-4686)</name>
    <name type="common">Bicoloured deceiver</name>
    <name type="synonym">Laccaria laccata var. bicolor</name>
    <dbReference type="NCBI Taxonomy" id="486041"/>
    <lineage>
        <taxon>Eukaryota</taxon>
        <taxon>Fungi</taxon>
        <taxon>Dikarya</taxon>
        <taxon>Basidiomycota</taxon>
        <taxon>Agaricomycotina</taxon>
        <taxon>Agaricomycetes</taxon>
        <taxon>Agaricomycetidae</taxon>
        <taxon>Agaricales</taxon>
        <taxon>Agaricineae</taxon>
        <taxon>Hydnangiaceae</taxon>
        <taxon>Laccaria</taxon>
    </lineage>
</organism>
<dbReference type="InParanoid" id="B0DRE7"/>
<name>B0DRE7_LACBS</name>
<feature type="region of interest" description="Disordered" evidence="1">
    <location>
        <begin position="1"/>
        <end position="22"/>
    </location>
</feature>
<dbReference type="KEGG" id="lbc:LACBIDRAFT_332048"/>
<protein>
    <submittedName>
        <fullName evidence="2">Predicted protein</fullName>
    </submittedName>
</protein>